<dbReference type="Proteomes" id="UP000178370">
    <property type="component" value="Unassembled WGS sequence"/>
</dbReference>
<comment type="caution">
    <text evidence="2">The sequence shown here is derived from an EMBL/GenBank/DDBJ whole genome shotgun (WGS) entry which is preliminary data.</text>
</comment>
<accession>A0A1F6CLV8</accession>
<protein>
    <recommendedName>
        <fullName evidence="1">DUF5615 domain-containing protein</fullName>
    </recommendedName>
</protein>
<dbReference type="Pfam" id="PF18480">
    <property type="entry name" value="DUF5615"/>
    <property type="match status" value="1"/>
</dbReference>
<sequence length="102" mass="11687">MNVLSALGHDAVRSPVGDSDEEVYVRSLRESRIILSNDTDFLDTAKFPLKRTPGRVVFLVYPATFEHQRERMEVLLTEFPTPKKLKGRLIELENDTISARDK</sequence>
<dbReference type="STRING" id="1798482.A2763_04280"/>
<feature type="domain" description="DUF5615" evidence="1">
    <location>
        <begin position="17"/>
        <end position="93"/>
    </location>
</feature>
<dbReference type="EMBL" id="MFKV01000020">
    <property type="protein sequence ID" value="OGG50068.1"/>
    <property type="molecule type" value="Genomic_DNA"/>
</dbReference>
<name>A0A1F6CLV8_9BACT</name>
<evidence type="ECO:0000313" key="2">
    <source>
        <dbReference type="EMBL" id="OGG50068.1"/>
    </source>
</evidence>
<organism evidence="2 3">
    <name type="scientific">Candidatus Kaiserbacteria bacterium RIFCSPHIGHO2_01_FULL_54_36</name>
    <dbReference type="NCBI Taxonomy" id="1798482"/>
    <lineage>
        <taxon>Bacteria</taxon>
        <taxon>Candidatus Kaiseribacteriota</taxon>
    </lineage>
</organism>
<evidence type="ECO:0000313" key="3">
    <source>
        <dbReference type="Proteomes" id="UP000178370"/>
    </source>
</evidence>
<dbReference type="AlphaFoldDB" id="A0A1F6CLV8"/>
<proteinExistence type="predicted"/>
<reference evidence="2 3" key="1">
    <citation type="journal article" date="2016" name="Nat. Commun.">
        <title>Thousands of microbial genomes shed light on interconnected biogeochemical processes in an aquifer system.</title>
        <authorList>
            <person name="Anantharaman K."/>
            <person name="Brown C.T."/>
            <person name="Hug L.A."/>
            <person name="Sharon I."/>
            <person name="Castelle C.J."/>
            <person name="Probst A.J."/>
            <person name="Thomas B.C."/>
            <person name="Singh A."/>
            <person name="Wilkins M.J."/>
            <person name="Karaoz U."/>
            <person name="Brodie E.L."/>
            <person name="Williams K.H."/>
            <person name="Hubbard S.S."/>
            <person name="Banfield J.F."/>
        </authorList>
    </citation>
    <scope>NUCLEOTIDE SEQUENCE [LARGE SCALE GENOMIC DNA]</scope>
</reference>
<dbReference type="InterPro" id="IPR041049">
    <property type="entry name" value="DUF5615"/>
</dbReference>
<gene>
    <name evidence="2" type="ORF">A2763_04280</name>
</gene>
<evidence type="ECO:0000259" key="1">
    <source>
        <dbReference type="Pfam" id="PF18480"/>
    </source>
</evidence>